<dbReference type="EMBL" id="WUMK01000007">
    <property type="protein sequence ID" value="MXN47565.1"/>
    <property type="molecule type" value="Genomic_DNA"/>
</dbReference>
<sequence length="154" mass="16680">MCAMILVVPAFLVLSALFLAFGLVLPLVRFEKLYFFDETPSLIDIVVSLWQQGSGGLAVLVGLFSIVFPVIKLFGIAMEATAPAQSGGRENWIARLLPILGKWSMMDVMLVALVIVAAKTSGMASAFTQPGLWFYTASAIMTGLLQMRLQPVPK</sequence>
<keyword evidence="1" id="KW-1133">Transmembrane helix</keyword>
<keyword evidence="1" id="KW-0812">Transmembrane</keyword>
<dbReference type="OrthoDB" id="5372500at2"/>
<organism evidence="2 3">
    <name type="scientific">Shinella kummerowiae</name>
    <dbReference type="NCBI Taxonomy" id="417745"/>
    <lineage>
        <taxon>Bacteria</taxon>
        <taxon>Pseudomonadati</taxon>
        <taxon>Pseudomonadota</taxon>
        <taxon>Alphaproteobacteria</taxon>
        <taxon>Hyphomicrobiales</taxon>
        <taxon>Rhizobiaceae</taxon>
        <taxon>Shinella</taxon>
    </lineage>
</organism>
<keyword evidence="1" id="KW-0472">Membrane</keyword>
<feature type="transmembrane region" description="Helical" evidence="1">
    <location>
        <begin position="96"/>
        <end position="118"/>
    </location>
</feature>
<accession>A0A6N8SEQ8</accession>
<dbReference type="Pfam" id="PF04403">
    <property type="entry name" value="PqiA"/>
    <property type="match status" value="1"/>
</dbReference>
<dbReference type="RefSeq" id="WP_160861096.1">
    <property type="nucleotide sequence ID" value="NZ_WUMK01000007.1"/>
</dbReference>
<protein>
    <submittedName>
        <fullName evidence="2">Paraquat-inducible protein A</fullName>
    </submittedName>
</protein>
<reference evidence="2 3" key="1">
    <citation type="submission" date="2019-12" db="EMBL/GenBank/DDBJ databases">
        <title>Shinella kummerowiae sp. nov., a symbiotic bacterium isolated from root nodules of the herbal legume Kummerowia stipulacea.</title>
        <authorList>
            <person name="Gao J."/>
        </authorList>
    </citation>
    <scope>NUCLEOTIDE SEQUENCE [LARGE SCALE GENOMIC DNA]</scope>
    <source>
        <strain evidence="2 3">CCBAU 25048</strain>
    </source>
</reference>
<name>A0A6N8SEQ8_9HYPH</name>
<feature type="transmembrane region" description="Helical" evidence="1">
    <location>
        <begin position="130"/>
        <end position="149"/>
    </location>
</feature>
<gene>
    <name evidence="2" type="ORF">GR138_20390</name>
</gene>
<dbReference type="AlphaFoldDB" id="A0A6N8SEQ8"/>
<keyword evidence="3" id="KW-1185">Reference proteome</keyword>
<dbReference type="InterPro" id="IPR007498">
    <property type="entry name" value="PqiA-like"/>
</dbReference>
<dbReference type="Proteomes" id="UP000435802">
    <property type="component" value="Unassembled WGS sequence"/>
</dbReference>
<comment type="caution">
    <text evidence="2">The sequence shown here is derived from an EMBL/GenBank/DDBJ whole genome shotgun (WGS) entry which is preliminary data.</text>
</comment>
<evidence type="ECO:0000313" key="2">
    <source>
        <dbReference type="EMBL" id="MXN47565.1"/>
    </source>
</evidence>
<feature type="transmembrane region" description="Helical" evidence="1">
    <location>
        <begin position="54"/>
        <end position="75"/>
    </location>
</feature>
<proteinExistence type="predicted"/>
<evidence type="ECO:0000256" key="1">
    <source>
        <dbReference type="SAM" id="Phobius"/>
    </source>
</evidence>
<evidence type="ECO:0000313" key="3">
    <source>
        <dbReference type="Proteomes" id="UP000435802"/>
    </source>
</evidence>